<reference evidence="1" key="2">
    <citation type="journal article" date="2020" name="Nat. Commun.">
        <title>Large-scale genome sequencing of mycorrhizal fungi provides insights into the early evolution of symbiotic traits.</title>
        <authorList>
            <person name="Miyauchi S."/>
            <person name="Kiss E."/>
            <person name="Kuo A."/>
            <person name="Drula E."/>
            <person name="Kohler A."/>
            <person name="Sanchez-Garcia M."/>
            <person name="Morin E."/>
            <person name="Andreopoulos B."/>
            <person name="Barry K.W."/>
            <person name="Bonito G."/>
            <person name="Buee M."/>
            <person name="Carver A."/>
            <person name="Chen C."/>
            <person name="Cichocki N."/>
            <person name="Clum A."/>
            <person name="Culley D."/>
            <person name="Crous P.W."/>
            <person name="Fauchery L."/>
            <person name="Girlanda M."/>
            <person name="Hayes R.D."/>
            <person name="Keri Z."/>
            <person name="LaButti K."/>
            <person name="Lipzen A."/>
            <person name="Lombard V."/>
            <person name="Magnuson J."/>
            <person name="Maillard F."/>
            <person name="Murat C."/>
            <person name="Nolan M."/>
            <person name="Ohm R.A."/>
            <person name="Pangilinan J."/>
            <person name="Pereira M.F."/>
            <person name="Perotto S."/>
            <person name="Peter M."/>
            <person name="Pfister S."/>
            <person name="Riley R."/>
            <person name="Sitrit Y."/>
            <person name="Stielow J.B."/>
            <person name="Szollosi G."/>
            <person name="Zifcakova L."/>
            <person name="Stursova M."/>
            <person name="Spatafora J.W."/>
            <person name="Tedersoo L."/>
            <person name="Vaario L.M."/>
            <person name="Yamada A."/>
            <person name="Yan M."/>
            <person name="Wang P."/>
            <person name="Xu J."/>
            <person name="Bruns T."/>
            <person name="Baldrian P."/>
            <person name="Vilgalys R."/>
            <person name="Dunand C."/>
            <person name="Henrissat B."/>
            <person name="Grigoriev I.V."/>
            <person name="Hibbett D."/>
            <person name="Nagy L.G."/>
            <person name="Martin F.M."/>
        </authorList>
    </citation>
    <scope>NUCLEOTIDE SEQUENCE</scope>
    <source>
        <strain evidence="1">P2</strain>
    </source>
</reference>
<protein>
    <submittedName>
        <fullName evidence="1">Alpha/beta-hydrolase</fullName>
    </submittedName>
</protein>
<dbReference type="EMBL" id="MU117980">
    <property type="protein sequence ID" value="KAF9650834.1"/>
    <property type="molecule type" value="Genomic_DNA"/>
</dbReference>
<proteinExistence type="predicted"/>
<name>A0ACB6ZMR2_THEGA</name>
<gene>
    <name evidence="1" type="ORF">BDM02DRAFT_3184991</name>
</gene>
<comment type="caution">
    <text evidence="1">The sequence shown here is derived from an EMBL/GenBank/DDBJ whole genome shotgun (WGS) entry which is preliminary data.</text>
</comment>
<evidence type="ECO:0000313" key="1">
    <source>
        <dbReference type="EMBL" id="KAF9650834.1"/>
    </source>
</evidence>
<organism evidence="1 2">
    <name type="scientific">Thelephora ganbajun</name>
    <name type="common">Ganba fungus</name>
    <dbReference type="NCBI Taxonomy" id="370292"/>
    <lineage>
        <taxon>Eukaryota</taxon>
        <taxon>Fungi</taxon>
        <taxon>Dikarya</taxon>
        <taxon>Basidiomycota</taxon>
        <taxon>Agaricomycotina</taxon>
        <taxon>Agaricomycetes</taxon>
        <taxon>Thelephorales</taxon>
        <taxon>Thelephoraceae</taxon>
        <taxon>Thelephora</taxon>
    </lineage>
</organism>
<sequence length="283" mass="31742">MPSLGKFVQSKDGTQIWTHATGNSAKPTVVFIPGFSCTALAFEKQFDDPKLLENLYLVRYDPRGQGQSGQPLNADDYRSERYADDFQAVVDEYKLIKPFVCGWSIGAIIPADILSYHGPDAISGVITAGGFPWRSMHGEVANPWIIEFIPRLLANDLNLWGETAKAFVESCVAYPDDMPQLTKYAWMGGVSGQHPQVRLHALPRGQDESALLSVKDKLPFLVLHGTMDKHVLGDKLEKFMHSNFKSVEFHMWDHCGHAPFFDKPEEFNKATLEWVNKITKESA</sequence>
<dbReference type="Proteomes" id="UP000886501">
    <property type="component" value="Unassembled WGS sequence"/>
</dbReference>
<accession>A0ACB6ZMR2</accession>
<reference evidence="1" key="1">
    <citation type="submission" date="2019-10" db="EMBL/GenBank/DDBJ databases">
        <authorList>
            <consortium name="DOE Joint Genome Institute"/>
            <person name="Kuo A."/>
            <person name="Miyauchi S."/>
            <person name="Kiss E."/>
            <person name="Drula E."/>
            <person name="Kohler A."/>
            <person name="Sanchez-Garcia M."/>
            <person name="Andreopoulos B."/>
            <person name="Barry K.W."/>
            <person name="Bonito G."/>
            <person name="Buee M."/>
            <person name="Carver A."/>
            <person name="Chen C."/>
            <person name="Cichocki N."/>
            <person name="Clum A."/>
            <person name="Culley D."/>
            <person name="Crous P.W."/>
            <person name="Fauchery L."/>
            <person name="Girlanda M."/>
            <person name="Hayes R."/>
            <person name="Keri Z."/>
            <person name="Labutti K."/>
            <person name="Lipzen A."/>
            <person name="Lombard V."/>
            <person name="Magnuson J."/>
            <person name="Maillard F."/>
            <person name="Morin E."/>
            <person name="Murat C."/>
            <person name="Nolan M."/>
            <person name="Ohm R."/>
            <person name="Pangilinan J."/>
            <person name="Pereira M."/>
            <person name="Perotto S."/>
            <person name="Peter M."/>
            <person name="Riley R."/>
            <person name="Sitrit Y."/>
            <person name="Stielow B."/>
            <person name="Szollosi G."/>
            <person name="Zifcakova L."/>
            <person name="Stursova M."/>
            <person name="Spatafora J.W."/>
            <person name="Tedersoo L."/>
            <person name="Vaario L.-M."/>
            <person name="Yamada A."/>
            <person name="Yan M."/>
            <person name="Wang P."/>
            <person name="Xu J."/>
            <person name="Bruns T."/>
            <person name="Baldrian P."/>
            <person name="Vilgalys R."/>
            <person name="Henrissat B."/>
            <person name="Grigoriev I.V."/>
            <person name="Hibbett D."/>
            <person name="Nagy L.G."/>
            <person name="Martin F.M."/>
        </authorList>
    </citation>
    <scope>NUCLEOTIDE SEQUENCE</scope>
    <source>
        <strain evidence="1">P2</strain>
    </source>
</reference>
<keyword evidence="2" id="KW-1185">Reference proteome</keyword>
<evidence type="ECO:0000313" key="2">
    <source>
        <dbReference type="Proteomes" id="UP000886501"/>
    </source>
</evidence>